<evidence type="ECO:0000256" key="1">
    <source>
        <dbReference type="SAM" id="MobiDB-lite"/>
    </source>
</evidence>
<evidence type="ECO:0000313" key="3">
    <source>
        <dbReference type="EMBL" id="CAI6096629.1"/>
    </source>
</evidence>
<gene>
    <name evidence="3" type="ORF">CCHLO57077_00003115</name>
</gene>
<protein>
    <recommendedName>
        <fullName evidence="2">Tse2 ADP-ribosyltransferase toxin domain-containing protein</fullName>
    </recommendedName>
</protein>
<dbReference type="AlphaFoldDB" id="A0AA35Q9M6"/>
<evidence type="ECO:0000313" key="4">
    <source>
        <dbReference type="Proteomes" id="UP001160390"/>
    </source>
</evidence>
<sequence length="184" mass="21173">MEQAAKSATIKVFRQFPKELFRINNGWQVLLRPRTKRSSGHEITTKPKDLLDLPDSKPRVEPKALDPETYSGPNGAAMFPNTTHLQYCILGFLRKRNPVIYKIQEGSTKLPDELLLVRDTPDGRSWSLQPAQEMTLENLNLKITQFLRDNGAAMNRQQFLKVYPKATDPRSPLHPLPKNWKVKR</sequence>
<organism evidence="3 4">
    <name type="scientific">Clonostachys chloroleuca</name>
    <dbReference type="NCBI Taxonomy" id="1926264"/>
    <lineage>
        <taxon>Eukaryota</taxon>
        <taxon>Fungi</taxon>
        <taxon>Dikarya</taxon>
        <taxon>Ascomycota</taxon>
        <taxon>Pezizomycotina</taxon>
        <taxon>Sordariomycetes</taxon>
        <taxon>Hypocreomycetidae</taxon>
        <taxon>Hypocreales</taxon>
        <taxon>Bionectriaceae</taxon>
        <taxon>Clonostachys</taxon>
    </lineage>
</organism>
<dbReference type="InterPro" id="IPR041018">
    <property type="entry name" value="ADPRTs_Tse2"/>
</dbReference>
<dbReference type="Proteomes" id="UP001160390">
    <property type="component" value="Unassembled WGS sequence"/>
</dbReference>
<reference evidence="3" key="1">
    <citation type="submission" date="2023-01" db="EMBL/GenBank/DDBJ databases">
        <authorList>
            <person name="Piombo E."/>
        </authorList>
    </citation>
    <scope>NUCLEOTIDE SEQUENCE</scope>
</reference>
<proteinExistence type="predicted"/>
<accession>A0AA35Q9M6</accession>
<keyword evidence="4" id="KW-1185">Reference proteome</keyword>
<feature type="region of interest" description="Disordered" evidence="1">
    <location>
        <begin position="35"/>
        <end position="77"/>
    </location>
</feature>
<name>A0AA35Q9M6_9HYPO</name>
<evidence type="ECO:0000259" key="2">
    <source>
        <dbReference type="Pfam" id="PF18648"/>
    </source>
</evidence>
<feature type="domain" description="Tse2 ADP-ribosyltransferase toxin" evidence="2">
    <location>
        <begin position="18"/>
        <end position="159"/>
    </location>
</feature>
<feature type="compositionally biased region" description="Basic and acidic residues" evidence="1">
    <location>
        <begin position="39"/>
        <end position="66"/>
    </location>
</feature>
<dbReference type="EMBL" id="CABFNP030001284">
    <property type="protein sequence ID" value="CAI6096629.1"/>
    <property type="molecule type" value="Genomic_DNA"/>
</dbReference>
<comment type="caution">
    <text evidence="3">The sequence shown here is derived from an EMBL/GenBank/DDBJ whole genome shotgun (WGS) entry which is preliminary data.</text>
</comment>
<dbReference type="Pfam" id="PF18648">
    <property type="entry name" value="ADPRTs_Tse2"/>
    <property type="match status" value="1"/>
</dbReference>